<evidence type="ECO:0000313" key="4">
    <source>
        <dbReference type="EMBL" id="KAI9563878.1"/>
    </source>
</evidence>
<evidence type="ECO:0000256" key="1">
    <source>
        <dbReference type="ARBA" id="ARBA00022723"/>
    </source>
</evidence>
<organism evidence="4 5">
    <name type="scientific">Daphnia sinensis</name>
    <dbReference type="NCBI Taxonomy" id="1820382"/>
    <lineage>
        <taxon>Eukaryota</taxon>
        <taxon>Metazoa</taxon>
        <taxon>Ecdysozoa</taxon>
        <taxon>Arthropoda</taxon>
        <taxon>Crustacea</taxon>
        <taxon>Branchiopoda</taxon>
        <taxon>Diplostraca</taxon>
        <taxon>Cladocera</taxon>
        <taxon>Anomopoda</taxon>
        <taxon>Daphniidae</taxon>
        <taxon>Daphnia</taxon>
        <taxon>Daphnia similis group</taxon>
    </lineage>
</organism>
<evidence type="ECO:0000256" key="3">
    <source>
        <dbReference type="ARBA" id="ARBA00022833"/>
    </source>
</evidence>
<dbReference type="GO" id="GO:0008270">
    <property type="term" value="F:zinc ion binding"/>
    <property type="evidence" value="ECO:0007669"/>
    <property type="project" value="UniProtKB-KW"/>
</dbReference>
<keyword evidence="3" id="KW-0862">Zinc</keyword>
<sequence length="240" mass="26694">MAVAFTQLQVLNCLPNNPITEITSHETVACADAPVVHSAKNFHVIGSLKLDNKTIIRRLSVDSGVNNLSDWKENATIHFDRFLRNKQFYLSYTDVEGHASTIDSDEKLAAVLRLHQQKLSILQNSSLPSLELTLETTDESSIVAPEELLETPVRLDRDNDKDLATCDCVSCGKTVTMGLAYKCLHCNNLYICDDCQRTNEKHSLHLLMPCLVLILGSEYNCNRQADVSSQLTEETNGTGK</sequence>
<comment type="caution">
    <text evidence="4">The sequence shown here is derived from an EMBL/GenBank/DDBJ whole genome shotgun (WGS) entry which is preliminary data.</text>
</comment>
<gene>
    <name evidence="4" type="ORF">GHT06_011345</name>
</gene>
<dbReference type="EMBL" id="WJBH02000002">
    <property type="protein sequence ID" value="KAI9563878.1"/>
    <property type="molecule type" value="Genomic_DNA"/>
</dbReference>
<keyword evidence="1" id="KW-0479">Metal-binding</keyword>
<reference evidence="4 5" key="1">
    <citation type="submission" date="2022-05" db="EMBL/GenBank/DDBJ databases">
        <title>A multi-omics perspective on studying reproductive biology in Daphnia sinensis.</title>
        <authorList>
            <person name="Jia J."/>
        </authorList>
    </citation>
    <scope>NUCLEOTIDE SEQUENCE [LARGE SCALE GENOMIC DNA]</scope>
    <source>
        <strain evidence="4 5">WSL</strain>
    </source>
</reference>
<dbReference type="Gene3D" id="3.30.60.90">
    <property type="match status" value="1"/>
</dbReference>
<keyword evidence="2" id="KW-0863">Zinc-finger</keyword>
<accession>A0AAD5PZW8</accession>
<evidence type="ECO:0000313" key="5">
    <source>
        <dbReference type="Proteomes" id="UP000820818"/>
    </source>
</evidence>
<dbReference type="SUPFAM" id="SSF57850">
    <property type="entry name" value="RING/U-box"/>
    <property type="match status" value="1"/>
</dbReference>
<proteinExistence type="predicted"/>
<evidence type="ECO:0000256" key="2">
    <source>
        <dbReference type="ARBA" id="ARBA00022771"/>
    </source>
</evidence>
<dbReference type="Proteomes" id="UP000820818">
    <property type="component" value="Linkage Group LG2"/>
</dbReference>
<dbReference type="InterPro" id="IPR043145">
    <property type="entry name" value="Znf_ZZ_sf"/>
</dbReference>
<name>A0AAD5PZW8_9CRUS</name>
<dbReference type="AlphaFoldDB" id="A0AAD5PZW8"/>
<protein>
    <recommendedName>
        <fullName evidence="6">ZZ-type domain-containing protein</fullName>
    </recommendedName>
</protein>
<keyword evidence="5" id="KW-1185">Reference proteome</keyword>
<evidence type="ECO:0008006" key="6">
    <source>
        <dbReference type="Google" id="ProtNLM"/>
    </source>
</evidence>